<feature type="transmembrane region" description="Helical" evidence="1">
    <location>
        <begin position="16"/>
        <end position="36"/>
    </location>
</feature>
<keyword evidence="1" id="KW-0812">Transmembrane</keyword>
<organism evidence="3 4">
    <name type="scientific">Pseudovibrio exalbescens</name>
    <dbReference type="NCBI Taxonomy" id="197461"/>
    <lineage>
        <taxon>Bacteria</taxon>
        <taxon>Pseudomonadati</taxon>
        <taxon>Pseudomonadota</taxon>
        <taxon>Alphaproteobacteria</taxon>
        <taxon>Hyphomicrobiales</taxon>
        <taxon>Stappiaceae</taxon>
        <taxon>Pseudovibrio</taxon>
    </lineage>
</organism>
<dbReference type="Proteomes" id="UP000185783">
    <property type="component" value="Unassembled WGS sequence"/>
</dbReference>
<keyword evidence="1" id="KW-0472">Membrane</keyword>
<comment type="caution">
    <text evidence="3">The sequence shown here is derived from an EMBL/GenBank/DDBJ whole genome shotgun (WGS) entry which is preliminary data.</text>
</comment>
<dbReference type="SUPFAM" id="SSF53300">
    <property type="entry name" value="vWA-like"/>
    <property type="match status" value="1"/>
</dbReference>
<dbReference type="STRING" id="197461.A3843_09595"/>
<feature type="domain" description="VWFA" evidence="2">
    <location>
        <begin position="155"/>
        <end position="455"/>
    </location>
</feature>
<keyword evidence="4" id="KW-1185">Reference proteome</keyword>
<gene>
    <name evidence="3" type="ORF">A3843_09595</name>
</gene>
<dbReference type="RefSeq" id="WP_028480373.1">
    <property type="nucleotide sequence ID" value="NZ_LVVZ01000014.1"/>
</dbReference>
<dbReference type="EMBL" id="LVVZ01000014">
    <property type="protein sequence ID" value="OKL44618.1"/>
    <property type="molecule type" value="Genomic_DNA"/>
</dbReference>
<protein>
    <recommendedName>
        <fullName evidence="2">VWFA domain-containing protein</fullName>
    </recommendedName>
</protein>
<dbReference type="InterPro" id="IPR002035">
    <property type="entry name" value="VWF_A"/>
</dbReference>
<dbReference type="InterPro" id="IPR036465">
    <property type="entry name" value="vWFA_dom_sf"/>
</dbReference>
<evidence type="ECO:0000256" key="1">
    <source>
        <dbReference type="SAM" id="Phobius"/>
    </source>
</evidence>
<evidence type="ECO:0000313" key="4">
    <source>
        <dbReference type="Proteomes" id="UP000185783"/>
    </source>
</evidence>
<dbReference type="InterPro" id="IPR028087">
    <property type="entry name" value="Tad_N"/>
</dbReference>
<evidence type="ECO:0000313" key="3">
    <source>
        <dbReference type="EMBL" id="OKL44618.1"/>
    </source>
</evidence>
<dbReference type="PROSITE" id="PS50234">
    <property type="entry name" value="VWFA"/>
    <property type="match status" value="1"/>
</dbReference>
<dbReference type="Gene3D" id="3.40.50.410">
    <property type="entry name" value="von Willebrand factor, type A domain"/>
    <property type="match status" value="1"/>
</dbReference>
<reference evidence="3 4" key="1">
    <citation type="submission" date="2016-03" db="EMBL/GenBank/DDBJ databases">
        <title>Genome sequence of Nesiotobacter sp. nov., a moderately halophilic alphaproteobacterium isolated from the Yellow Sea, China.</title>
        <authorList>
            <person name="Zhang G."/>
            <person name="Zhang R."/>
        </authorList>
    </citation>
    <scope>NUCLEOTIDE SEQUENCE [LARGE SCALE GENOMIC DNA]</scope>
    <source>
        <strain evidence="3 4">WB1-6</strain>
    </source>
</reference>
<keyword evidence="1" id="KW-1133">Transmembrane helix</keyword>
<sequence length="466" mass="51514">MPFKRATGFLGCERGVVLPIAAVMIVILIVVAGAAIDFARAINTRQTLNHAMDNALLAVAREASTTIMTQAQAKSTFAAYFDANLQDGQLYDDVIRRTPEFSLDPIGGRVEASIIAEVPTFFIHHLDLMGYDTSELKSLSVRTSAQASFPTRNAEVTMVLDVTGSMRNHMTDLKKAAKNLVTTLLPDAKTGSGSRVRIALVPYSEGVNGELTVTRIGPDIELSDLVSNGQARKHCLTERMGDDSTTDAPWNKKVNNRIEYFGGGSTGCPSKSTLVPLTSNKEKLKNEINKMSASGGTAGHTGIAWGYYTLSPNWASLWNSIDNGSMPADYYQDNDLKFIVLMTDGEFNTTFRKSGEYKRSNWDWYCRSLSGWATIRYSGCGQNPVYDSEETAEDICDHMKETKNKNEKIRIYSVYFGRDDYSRPARLMKYCATDEDDTYYNAKSAEDLTAAFAQIAQDIKAIYLSK</sequence>
<evidence type="ECO:0000259" key="2">
    <source>
        <dbReference type="PROSITE" id="PS50234"/>
    </source>
</evidence>
<dbReference type="AlphaFoldDB" id="A0A1U7JIU6"/>
<dbReference type="Pfam" id="PF13400">
    <property type="entry name" value="Tad"/>
    <property type="match status" value="1"/>
</dbReference>
<accession>A0A1U7JIU6</accession>
<proteinExistence type="predicted"/>
<name>A0A1U7JIU6_9HYPH</name>